<keyword evidence="1" id="KW-0812">Transmembrane</keyword>
<keyword evidence="1" id="KW-1133">Transmembrane helix</keyword>
<geneLocation type="plasmid" evidence="2">
    <name>pYC</name>
</geneLocation>
<feature type="transmembrane region" description="Helical" evidence="1">
    <location>
        <begin position="29"/>
        <end position="56"/>
    </location>
</feature>
<feature type="transmembrane region" description="Helical" evidence="1">
    <location>
        <begin position="77"/>
        <end position="96"/>
    </location>
</feature>
<proteinExistence type="predicted"/>
<sequence length="99" mass="11566">MNTQKVKEWVEHHWYRLDSTNSTPPPLPISLPIIFIALSMEIFLKVVNCVLYYGTLQFIFARIDKKLAPNGTISERLLLVLKLFCILLILLMVMRFTSR</sequence>
<evidence type="ECO:0000256" key="1">
    <source>
        <dbReference type="SAM" id="Phobius"/>
    </source>
</evidence>
<evidence type="ECO:0000313" key="2">
    <source>
        <dbReference type="EMBL" id="AAF05103.1"/>
    </source>
</evidence>
<reference evidence="2" key="1">
    <citation type="journal article" date="2000" name="Plasmid">
        <title>Complete DNA sequence and analysis of an emerging cryptic plasmid isolated from Yersinia pestis.</title>
        <authorList>
            <person name="Dong X.Q."/>
            <person name="Lindler L.E."/>
            <person name="Chu M.C."/>
        </authorList>
    </citation>
    <scope>NUCLEOTIDE SEQUENCE</scope>
    <source>
        <strain evidence="2">CH971662</strain>
        <plasmid evidence="2">pYC</plasmid>
    </source>
</reference>
<dbReference type="RefSeq" id="WP_010891418.1">
    <property type="nucleotide sequence ID" value="NC_002144.1"/>
</dbReference>
<gene>
    <name evidence="2" type="primary">orf7</name>
</gene>
<keyword evidence="2" id="KW-0614">Plasmid</keyword>
<dbReference type="AlphaFoldDB" id="Q9RPN6"/>
<name>Q9RPN6_YERPE</name>
<organism evidence="2">
    <name type="scientific">Yersinia pestis</name>
    <dbReference type="NCBI Taxonomy" id="632"/>
    <lineage>
        <taxon>Bacteria</taxon>
        <taxon>Pseudomonadati</taxon>
        <taxon>Pseudomonadota</taxon>
        <taxon>Gammaproteobacteria</taxon>
        <taxon>Enterobacterales</taxon>
        <taxon>Yersiniaceae</taxon>
        <taxon>Yersinia</taxon>
    </lineage>
</organism>
<keyword evidence="1" id="KW-0472">Membrane</keyword>
<protein>
    <submittedName>
        <fullName evidence="2">ORF7</fullName>
    </submittedName>
</protein>
<accession>Q9RPN6</accession>
<dbReference type="EMBL" id="AF152923">
    <property type="protein sequence ID" value="AAF05103.1"/>
    <property type="molecule type" value="Genomic_DNA"/>
</dbReference>